<dbReference type="HOGENOM" id="CLU_3051583_0_0_1"/>
<evidence type="ECO:0000313" key="1">
    <source>
        <dbReference type="EMBL" id="ESA00371.1"/>
    </source>
</evidence>
<gene>
    <name evidence="1" type="ORF">GLOINDRAFT_8568</name>
</gene>
<reference evidence="1" key="1">
    <citation type="submission" date="2013-07" db="EMBL/GenBank/DDBJ databases">
        <title>The genome of an arbuscular mycorrhizal fungus provides insights into the evolution of the oldest plant symbiosis.</title>
        <authorList>
            <consortium name="DOE Joint Genome Institute"/>
            <person name="Tisserant E."/>
            <person name="Malbreil M."/>
            <person name="Kuo A."/>
            <person name="Kohler A."/>
            <person name="Symeonidi A."/>
            <person name="Balestrini R."/>
            <person name="Charron P."/>
            <person name="Duensing N."/>
            <person name="Frei-dit-Frey N."/>
            <person name="Gianinazzi-Pearson V."/>
            <person name="Gilbert B."/>
            <person name="Handa Y."/>
            <person name="Hijri M."/>
            <person name="Kaul R."/>
            <person name="Kawaguchi M."/>
            <person name="Krajinski F."/>
            <person name="Lammers P."/>
            <person name="Lapierre D."/>
            <person name="Masclaux F.G."/>
            <person name="Murat C."/>
            <person name="Morin E."/>
            <person name="Ndikumana S."/>
            <person name="Pagni M."/>
            <person name="Petitpierre D."/>
            <person name="Requena N."/>
            <person name="Rosikiewicz P."/>
            <person name="Riley R."/>
            <person name="Saito K."/>
            <person name="San Clemente H."/>
            <person name="Shapiro H."/>
            <person name="van Tuinen D."/>
            <person name="Becard G."/>
            <person name="Bonfante P."/>
            <person name="Paszkowski U."/>
            <person name="Shachar-Hill Y."/>
            <person name="Young J.P."/>
            <person name="Sanders I.R."/>
            <person name="Henrissat B."/>
            <person name="Rensing S.A."/>
            <person name="Grigoriev I.V."/>
            <person name="Corradi N."/>
            <person name="Roux C."/>
            <person name="Martin F."/>
        </authorList>
    </citation>
    <scope>NUCLEOTIDE SEQUENCE</scope>
    <source>
        <strain evidence="1">DAOM 197198</strain>
    </source>
</reference>
<protein>
    <submittedName>
        <fullName evidence="1">Uncharacterized protein</fullName>
    </submittedName>
</protein>
<dbReference type="AlphaFoldDB" id="U9TAI8"/>
<dbReference type="EMBL" id="KI297262">
    <property type="protein sequence ID" value="ESA00371.1"/>
    <property type="molecule type" value="Genomic_DNA"/>
</dbReference>
<proteinExistence type="predicted"/>
<organism evidence="1">
    <name type="scientific">Rhizophagus irregularis (strain DAOM 181602 / DAOM 197198 / MUCL 43194)</name>
    <name type="common">Arbuscular mycorrhizal fungus</name>
    <name type="synonym">Glomus intraradices</name>
    <dbReference type="NCBI Taxonomy" id="747089"/>
    <lineage>
        <taxon>Eukaryota</taxon>
        <taxon>Fungi</taxon>
        <taxon>Fungi incertae sedis</taxon>
        <taxon>Mucoromycota</taxon>
        <taxon>Glomeromycotina</taxon>
        <taxon>Glomeromycetes</taxon>
        <taxon>Glomerales</taxon>
        <taxon>Glomeraceae</taxon>
        <taxon>Rhizophagus</taxon>
    </lineage>
</organism>
<sequence>MLEAFANLIFGVQNFACGFITNHLCVSSNEFDWCLNPFEGEDMILSKGIGVTSL</sequence>
<accession>U9TAI8</accession>
<name>U9TAI8_RHIID</name>